<dbReference type="Proteomes" id="UP001165460">
    <property type="component" value="Unassembled WGS sequence"/>
</dbReference>
<accession>A0ABS9ZWP9</accession>
<evidence type="ECO:0000256" key="1">
    <source>
        <dbReference type="SAM" id="Coils"/>
    </source>
</evidence>
<sequence>MMKQESLFKKLGTIVTELNEHYQYLAQNPQQINELELELLQANANFLVDHIQIVKKMIVKENTVNTEHEEKEEPKEEILNVPVQPVLTEDEPVEEKTDAVKYTSAEEQEDIHIVDEEPVFEKEIFSLETEPEKTFEFVLNTEYSADDKFDFEEKNADELFDRALSEEEQKILEQKKKVKENLIRNTEELEEDEIGPEPFLIKEEEPIVIPVEEEQPQALTELTVQVEKTEIEIPVQQEDYRPTLNDMLASKGSASINNSQQNLNPIADLKQGISLNDKLLFIKDLFNGYNLAYAEAIELANKLPDFEAADQFFKVNYAAKNNWADKQSTVDKFYNVLNQRFKQ</sequence>
<proteinExistence type="predicted"/>
<protein>
    <submittedName>
        <fullName evidence="2">Uncharacterized protein</fullName>
    </submittedName>
</protein>
<reference evidence="2" key="1">
    <citation type="submission" date="2022-03" db="EMBL/GenBank/DDBJ databases">
        <authorList>
            <person name="Woo C.Y."/>
        </authorList>
    </citation>
    <scope>NUCLEOTIDE SEQUENCE</scope>
    <source>
        <strain evidence="2">CYS-01</strain>
    </source>
</reference>
<evidence type="ECO:0000313" key="3">
    <source>
        <dbReference type="Proteomes" id="UP001165460"/>
    </source>
</evidence>
<comment type="caution">
    <text evidence="2">The sequence shown here is derived from an EMBL/GenBank/DDBJ whole genome shotgun (WGS) entry which is preliminary data.</text>
</comment>
<evidence type="ECO:0000313" key="2">
    <source>
        <dbReference type="EMBL" id="MCJ0742736.1"/>
    </source>
</evidence>
<gene>
    <name evidence="2" type="ORF">MMF97_08450</name>
</gene>
<dbReference type="RefSeq" id="WP_243361468.1">
    <property type="nucleotide sequence ID" value="NZ_JALGBH010000002.1"/>
</dbReference>
<keyword evidence="1" id="KW-0175">Coiled coil</keyword>
<dbReference type="EMBL" id="JALGBH010000002">
    <property type="protein sequence ID" value="MCJ0742736.1"/>
    <property type="molecule type" value="Genomic_DNA"/>
</dbReference>
<feature type="coiled-coil region" evidence="1">
    <location>
        <begin position="165"/>
        <end position="192"/>
    </location>
</feature>
<keyword evidence="3" id="KW-1185">Reference proteome</keyword>
<organism evidence="2 3">
    <name type="scientific">Pedobacter montanisoli</name>
    <dbReference type="NCBI Taxonomy" id="2923277"/>
    <lineage>
        <taxon>Bacteria</taxon>
        <taxon>Pseudomonadati</taxon>
        <taxon>Bacteroidota</taxon>
        <taxon>Sphingobacteriia</taxon>
        <taxon>Sphingobacteriales</taxon>
        <taxon>Sphingobacteriaceae</taxon>
        <taxon>Pedobacter</taxon>
    </lineage>
</organism>
<name>A0ABS9ZWP9_9SPHI</name>